<dbReference type="InterPro" id="IPR019428">
    <property type="entry name" value="7TM_GPCR_serpentine_rcpt_Str"/>
</dbReference>
<evidence type="ECO:0000313" key="2">
    <source>
        <dbReference type="Proteomes" id="UP000035642"/>
    </source>
</evidence>
<protein>
    <submittedName>
        <fullName evidence="3">G_PROTEIN_RECEP_F1_2 domain-containing protein</fullName>
    </submittedName>
</protein>
<feature type="transmembrane region" description="Helical" evidence="1">
    <location>
        <begin position="39"/>
        <end position="57"/>
    </location>
</feature>
<name>A0A0K0CWE4_ANGCA</name>
<reference evidence="2" key="1">
    <citation type="submission" date="2012-09" db="EMBL/GenBank/DDBJ databases">
        <authorList>
            <person name="Martin A.A."/>
        </authorList>
    </citation>
    <scope>NUCLEOTIDE SEQUENCE</scope>
</reference>
<feature type="transmembrane region" description="Helical" evidence="1">
    <location>
        <begin position="69"/>
        <end position="88"/>
    </location>
</feature>
<keyword evidence="1" id="KW-1133">Transmembrane helix</keyword>
<keyword evidence="1" id="KW-0812">Transmembrane</keyword>
<feature type="transmembrane region" description="Helical" evidence="1">
    <location>
        <begin position="12"/>
        <end position="32"/>
    </location>
</feature>
<keyword evidence="2" id="KW-1185">Reference proteome</keyword>
<accession>A0A0K0CWE4</accession>
<proteinExistence type="predicted"/>
<evidence type="ECO:0000256" key="1">
    <source>
        <dbReference type="SAM" id="Phobius"/>
    </source>
</evidence>
<reference evidence="3" key="2">
    <citation type="submission" date="2017-02" db="UniProtKB">
        <authorList>
            <consortium name="WormBaseParasite"/>
        </authorList>
    </citation>
    <scope>IDENTIFICATION</scope>
</reference>
<dbReference type="Proteomes" id="UP000035642">
    <property type="component" value="Unassembled WGS sequence"/>
</dbReference>
<evidence type="ECO:0000313" key="3">
    <source>
        <dbReference type="WBParaSite" id="ACAC_0000175201-mRNA-1"/>
    </source>
</evidence>
<keyword evidence="1" id="KW-0472">Membrane</keyword>
<dbReference type="AlphaFoldDB" id="A0A0K0CWE4"/>
<dbReference type="WBParaSite" id="ACAC_0000175201-mRNA-1">
    <property type="protein sequence ID" value="ACAC_0000175201-mRNA-1"/>
    <property type="gene ID" value="ACAC_0000175201"/>
</dbReference>
<sequence>MEPQNKEANGQVFVSPLVIQFIRLLEMVLIHILGKIASLSLFFVSLVVNAFFIYIVHSKTRQETGTYKYVLMLFALCNIVFSTSELISKPVKSKIRLKKCERKNTIITRFAWMVVI</sequence>
<dbReference type="Pfam" id="PF10326">
    <property type="entry name" value="7TM_GPCR_Str"/>
    <property type="match status" value="1"/>
</dbReference>
<organism evidence="2 3">
    <name type="scientific">Angiostrongylus cantonensis</name>
    <name type="common">Rat lungworm</name>
    <dbReference type="NCBI Taxonomy" id="6313"/>
    <lineage>
        <taxon>Eukaryota</taxon>
        <taxon>Metazoa</taxon>
        <taxon>Ecdysozoa</taxon>
        <taxon>Nematoda</taxon>
        <taxon>Chromadorea</taxon>
        <taxon>Rhabditida</taxon>
        <taxon>Rhabditina</taxon>
        <taxon>Rhabditomorpha</taxon>
        <taxon>Strongyloidea</taxon>
        <taxon>Metastrongylidae</taxon>
        <taxon>Angiostrongylus</taxon>
    </lineage>
</organism>